<dbReference type="AlphaFoldDB" id="A0A975S477"/>
<comment type="function">
    <text evidence="7">Part of the tripartite ATP-independent periplasmic (TRAP) transport system.</text>
</comment>
<feature type="transmembrane region" description="Helical" evidence="7">
    <location>
        <begin position="311"/>
        <end position="336"/>
    </location>
</feature>
<dbReference type="NCBIfam" id="TIGR00786">
    <property type="entry name" value="dctM"/>
    <property type="match status" value="1"/>
</dbReference>
<evidence type="ECO:0000313" key="10">
    <source>
        <dbReference type="Proteomes" id="UP000679352"/>
    </source>
</evidence>
<keyword evidence="2" id="KW-1003">Cell membrane</keyword>
<feature type="transmembrane region" description="Helical" evidence="7">
    <location>
        <begin position="60"/>
        <end position="87"/>
    </location>
</feature>
<dbReference type="GO" id="GO:0022857">
    <property type="term" value="F:transmembrane transporter activity"/>
    <property type="evidence" value="ECO:0007669"/>
    <property type="project" value="UniProtKB-UniRule"/>
</dbReference>
<organism evidence="9 10">
    <name type="scientific">Gemmobacter fulvus</name>
    <dbReference type="NCBI Taxonomy" id="2840474"/>
    <lineage>
        <taxon>Bacteria</taxon>
        <taxon>Pseudomonadati</taxon>
        <taxon>Pseudomonadota</taxon>
        <taxon>Alphaproteobacteria</taxon>
        <taxon>Rhodobacterales</taxon>
        <taxon>Paracoccaceae</taxon>
        <taxon>Gemmobacter</taxon>
    </lineage>
</organism>
<name>A0A975S477_9RHOB</name>
<feature type="transmembrane region" description="Helical" evidence="7">
    <location>
        <begin position="286"/>
        <end position="305"/>
    </location>
</feature>
<feature type="transmembrane region" description="Helical" evidence="7">
    <location>
        <begin position="368"/>
        <end position="392"/>
    </location>
</feature>
<evidence type="ECO:0000256" key="3">
    <source>
        <dbReference type="ARBA" id="ARBA00022519"/>
    </source>
</evidence>
<feature type="domain" description="TRAP C4-dicarboxylate transport system permease DctM subunit" evidence="8">
    <location>
        <begin position="12"/>
        <end position="427"/>
    </location>
</feature>
<accession>A0A975S477</accession>
<feature type="transmembrane region" description="Helical" evidence="7">
    <location>
        <begin position="232"/>
        <end position="265"/>
    </location>
</feature>
<reference evidence="9" key="1">
    <citation type="submission" date="2021-06" db="EMBL/GenBank/DDBJ databases">
        <authorList>
            <person name="Lee C.-S."/>
            <person name="Jin L."/>
        </authorList>
    </citation>
    <scope>NUCLEOTIDE SEQUENCE</scope>
    <source>
        <strain evidence="9">Con5</strain>
        <plasmid evidence="9">p2</plasmid>
    </source>
</reference>
<keyword evidence="6 7" id="KW-0472">Membrane</keyword>
<protein>
    <recommendedName>
        <fullName evidence="7">TRAP transporter large permease protein</fullName>
    </recommendedName>
</protein>
<comment type="subcellular location">
    <subcellularLocation>
        <location evidence="1 7">Cell inner membrane</location>
        <topology evidence="1 7">Multi-pass membrane protein</topology>
    </subcellularLocation>
</comment>
<evidence type="ECO:0000256" key="4">
    <source>
        <dbReference type="ARBA" id="ARBA00022692"/>
    </source>
</evidence>
<geneLocation type="plasmid" evidence="9 10">
    <name>p2</name>
</geneLocation>
<evidence type="ECO:0000256" key="6">
    <source>
        <dbReference type="ARBA" id="ARBA00023136"/>
    </source>
</evidence>
<dbReference type="Proteomes" id="UP000679352">
    <property type="component" value="Plasmid p2"/>
</dbReference>
<dbReference type="Pfam" id="PF06808">
    <property type="entry name" value="DctM"/>
    <property type="match status" value="1"/>
</dbReference>
<proteinExistence type="inferred from homology"/>
<evidence type="ECO:0000313" key="9">
    <source>
        <dbReference type="EMBL" id="QWK92783.1"/>
    </source>
</evidence>
<keyword evidence="9" id="KW-0614">Plasmid</keyword>
<dbReference type="RefSeq" id="WP_215505719.1">
    <property type="nucleotide sequence ID" value="NZ_CP076363.1"/>
</dbReference>
<gene>
    <name evidence="9" type="ORF">KM031_19155</name>
</gene>
<comment type="similarity">
    <text evidence="7">Belongs to the TRAP transporter large permease family.</text>
</comment>
<keyword evidence="3 7" id="KW-0997">Cell inner membrane</keyword>
<feature type="transmembrane region" description="Helical" evidence="7">
    <location>
        <begin position="99"/>
        <end position="120"/>
    </location>
</feature>
<dbReference type="PANTHER" id="PTHR33362:SF5">
    <property type="entry name" value="C4-DICARBOXYLATE TRAP TRANSPORTER LARGE PERMEASE PROTEIN DCTM"/>
    <property type="match status" value="1"/>
</dbReference>
<sequence>MEWYEATAFLIGGLVVLMLLGMPVAVAFLIINMAGVIVLMGGMAGVEQLLTNATVSVTSFTLAPVPLFLVMGELLFHSGLAIGVFNALDKCFGGIRGRLAYLTVGGGTIFATLSGSSMANTAMLGTTLMPDMLKRGYKKYIVMGPIIATGGLAMIIPPSSLAVLLGSLARIDVGALLIAGMIPGLILAIFYVVTIWLMIRLDPEAAPPYQTEKHSLNEVLGGLIRDVLPMGLVVFAVVGMILLGWATPTESAACGTAAVLILAAAYRKLNMQVIIRALQGSVKVSAMMLMIILGSTTFSQILAFSGASQGLIAFSTGFELSAYAMLLAMLIVLIILGMFMDQLSIMMLTLPIFMPLVGIYGFDPVWFGIVMLLALELSLATPPFGLLLFVMLGVAPRGTTMREVVLASAPFILCTLVLIGLLTLVPDLALWLPMAMR</sequence>
<evidence type="ECO:0000256" key="7">
    <source>
        <dbReference type="RuleBase" id="RU369079"/>
    </source>
</evidence>
<keyword evidence="5 7" id="KW-1133">Transmembrane helix</keyword>
<comment type="subunit">
    <text evidence="7">The complex comprises the extracytoplasmic solute receptor protein and the two transmembrane proteins.</text>
</comment>
<feature type="transmembrane region" description="Helical" evidence="7">
    <location>
        <begin position="343"/>
        <end position="362"/>
    </location>
</feature>
<keyword evidence="7" id="KW-0813">Transport</keyword>
<dbReference type="EMBL" id="CP076363">
    <property type="protein sequence ID" value="QWK92783.1"/>
    <property type="molecule type" value="Genomic_DNA"/>
</dbReference>
<dbReference type="KEGG" id="gfu:KM031_19155"/>
<keyword evidence="4 7" id="KW-0812">Transmembrane</keyword>
<evidence type="ECO:0000259" key="8">
    <source>
        <dbReference type="Pfam" id="PF06808"/>
    </source>
</evidence>
<feature type="transmembrane region" description="Helical" evidence="7">
    <location>
        <begin position="404"/>
        <end position="425"/>
    </location>
</feature>
<dbReference type="InterPro" id="IPR004681">
    <property type="entry name" value="TRAP_DctM"/>
</dbReference>
<evidence type="ECO:0000256" key="2">
    <source>
        <dbReference type="ARBA" id="ARBA00022475"/>
    </source>
</evidence>
<dbReference type="GO" id="GO:0005886">
    <property type="term" value="C:plasma membrane"/>
    <property type="evidence" value="ECO:0007669"/>
    <property type="project" value="UniProtKB-SubCell"/>
</dbReference>
<evidence type="ECO:0000256" key="1">
    <source>
        <dbReference type="ARBA" id="ARBA00004429"/>
    </source>
</evidence>
<feature type="transmembrane region" description="Helical" evidence="7">
    <location>
        <begin position="140"/>
        <end position="164"/>
    </location>
</feature>
<feature type="transmembrane region" description="Helical" evidence="7">
    <location>
        <begin position="7"/>
        <end position="40"/>
    </location>
</feature>
<dbReference type="PIRSF" id="PIRSF006066">
    <property type="entry name" value="HI0050"/>
    <property type="match status" value="1"/>
</dbReference>
<dbReference type="PANTHER" id="PTHR33362">
    <property type="entry name" value="SIALIC ACID TRAP TRANSPORTER PERMEASE PROTEIN SIAT-RELATED"/>
    <property type="match status" value="1"/>
</dbReference>
<dbReference type="InterPro" id="IPR010656">
    <property type="entry name" value="DctM"/>
</dbReference>
<feature type="transmembrane region" description="Helical" evidence="7">
    <location>
        <begin position="176"/>
        <end position="199"/>
    </location>
</feature>
<evidence type="ECO:0000256" key="5">
    <source>
        <dbReference type="ARBA" id="ARBA00022989"/>
    </source>
</evidence>
<keyword evidence="10" id="KW-1185">Reference proteome</keyword>